<name>A0ABN2GR69_9ACTN</name>
<accession>A0ABN2GR69</accession>
<feature type="transmembrane region" description="Helical" evidence="2">
    <location>
        <begin position="336"/>
        <end position="358"/>
    </location>
</feature>
<keyword evidence="4" id="KW-1185">Reference proteome</keyword>
<feature type="transmembrane region" description="Helical" evidence="2">
    <location>
        <begin position="265"/>
        <end position="286"/>
    </location>
</feature>
<keyword evidence="2" id="KW-0812">Transmembrane</keyword>
<keyword evidence="2" id="KW-1133">Transmembrane helix</keyword>
<feature type="transmembrane region" description="Helical" evidence="2">
    <location>
        <begin position="118"/>
        <end position="142"/>
    </location>
</feature>
<reference evidence="3 4" key="1">
    <citation type="journal article" date="2019" name="Int. J. Syst. Evol. Microbiol.">
        <title>The Global Catalogue of Microorganisms (GCM) 10K type strain sequencing project: providing services to taxonomists for standard genome sequencing and annotation.</title>
        <authorList>
            <consortium name="The Broad Institute Genomics Platform"/>
            <consortium name="The Broad Institute Genome Sequencing Center for Infectious Disease"/>
            <person name="Wu L."/>
            <person name="Ma J."/>
        </authorList>
    </citation>
    <scope>NUCLEOTIDE SEQUENCE [LARGE SCALE GENOMIC DNA]</scope>
    <source>
        <strain evidence="3 4">JCM 16001</strain>
    </source>
</reference>
<gene>
    <name evidence="3" type="ORF">GCM10009830_22210</name>
</gene>
<feature type="transmembrane region" description="Helical" evidence="2">
    <location>
        <begin position="298"/>
        <end position="316"/>
    </location>
</feature>
<feature type="compositionally biased region" description="Pro residues" evidence="1">
    <location>
        <begin position="399"/>
        <end position="412"/>
    </location>
</feature>
<keyword evidence="2" id="KW-0472">Membrane</keyword>
<proteinExistence type="predicted"/>
<evidence type="ECO:0000256" key="2">
    <source>
        <dbReference type="SAM" id="Phobius"/>
    </source>
</evidence>
<protein>
    <submittedName>
        <fullName evidence="3">Uncharacterized protein</fullName>
    </submittedName>
</protein>
<feature type="compositionally biased region" description="Low complexity" evidence="1">
    <location>
        <begin position="14"/>
        <end position="33"/>
    </location>
</feature>
<dbReference type="Proteomes" id="UP001499851">
    <property type="component" value="Unassembled WGS sequence"/>
</dbReference>
<dbReference type="EMBL" id="BAAAQF010000006">
    <property type="protein sequence ID" value="GAA1675198.1"/>
    <property type="molecule type" value="Genomic_DNA"/>
</dbReference>
<feature type="region of interest" description="Disordered" evidence="1">
    <location>
        <begin position="1"/>
        <end position="37"/>
    </location>
</feature>
<feature type="compositionally biased region" description="Low complexity" evidence="1">
    <location>
        <begin position="385"/>
        <end position="398"/>
    </location>
</feature>
<feature type="transmembrane region" description="Helical" evidence="2">
    <location>
        <begin position="217"/>
        <end position="236"/>
    </location>
</feature>
<feature type="region of interest" description="Disordered" evidence="1">
    <location>
        <begin position="385"/>
        <end position="412"/>
    </location>
</feature>
<evidence type="ECO:0000313" key="4">
    <source>
        <dbReference type="Proteomes" id="UP001499851"/>
    </source>
</evidence>
<dbReference type="RefSeq" id="WP_344485939.1">
    <property type="nucleotide sequence ID" value="NZ_BAAAQF010000006.1"/>
</dbReference>
<sequence length="412" mass="42745">MSFPPPPPDRAHLQYQPPAAGPAQSGPAGAYGPVPQRPDQILPGQAPPLSMAKPGSITGIQAILWILTALAGLGDIASAIGLVQYFSVFGLIGLAWALYSTVQALASGVHITRGKRWAWIWSLVSAILGLVVSAAAIVFGIVYIETGWVALLVGVVLGGLYGTLLGLLCAKSARQWILMHRIQRGEVRLPGGFAQAGPGRPGPADGPQRPETRPGSVALAAGAILLLAALAAWGVVNQLRMIGDFGAAETATLLGRPIGGMLPPWVHLVANTIAFIGALITAPLILKGRFGGRVFGNIWGSITLLGYGVILLGTVLDHADGYYDFGALPGQVDPVIPAFGWGIGRAVLAALVLVLLLAPGVRAWTPPRPASALIVVVPQAQYGAQPQYGPPQQGQYRQPYPPQSGPQPPFGG</sequence>
<comment type="caution">
    <text evidence="3">The sequence shown here is derived from an EMBL/GenBank/DDBJ whole genome shotgun (WGS) entry which is preliminary data.</text>
</comment>
<evidence type="ECO:0000256" key="1">
    <source>
        <dbReference type="SAM" id="MobiDB-lite"/>
    </source>
</evidence>
<feature type="transmembrane region" description="Helical" evidence="2">
    <location>
        <begin position="86"/>
        <end position="106"/>
    </location>
</feature>
<feature type="transmembrane region" description="Helical" evidence="2">
    <location>
        <begin position="148"/>
        <end position="170"/>
    </location>
</feature>
<organism evidence="3 4">
    <name type="scientific">Glycomyces endophyticus</name>
    <dbReference type="NCBI Taxonomy" id="480996"/>
    <lineage>
        <taxon>Bacteria</taxon>
        <taxon>Bacillati</taxon>
        <taxon>Actinomycetota</taxon>
        <taxon>Actinomycetes</taxon>
        <taxon>Glycomycetales</taxon>
        <taxon>Glycomycetaceae</taxon>
        <taxon>Glycomyces</taxon>
    </lineage>
</organism>
<evidence type="ECO:0000313" key="3">
    <source>
        <dbReference type="EMBL" id="GAA1675198.1"/>
    </source>
</evidence>